<sequence>MARSGCSLDGRAAERNIPQGLCSPGGFQVVRFSFSANKEILFGCGKTESLPQLLKEFRGRALFITGRSVRENPLWKALELGLTKEGIPSDFETIMGEPSPDVIDSLCEKYKKAPPAVIVALGGGSVLDAGKAVSAMLKETGSVMDFLEGIGTKIPSGEKIPFIALPSTAGTGSECTKNAVISKPGPTGFKKSLRHDNYIPDLALVDPEWLESLPPGLAVSCGMDAFSQLLESYISTEASPMSDALAEEGLLEFLDAFPSLLEGKPGKDEFSSIALGASLSGLTLTNAGLGTVHGIAGILGGMNNIPHGVACGLLLPPVMDKTFEALIKQDENHPALEKAAGLGQFLSGNMEMTTGESIGVLMEELENWASLASLPGLRKFGFTEEQLIEAAGKSGNKNNPYTFSQEERLAILKSVY</sequence>
<dbReference type="Gene3D" id="1.20.1090.10">
    <property type="entry name" value="Dehydroquinate synthase-like - alpha domain"/>
    <property type="match status" value="1"/>
</dbReference>
<dbReference type="GO" id="GO:0004022">
    <property type="term" value="F:alcohol dehydrogenase (NAD+) activity"/>
    <property type="evidence" value="ECO:0007669"/>
    <property type="project" value="TreeGrafter"/>
</dbReference>
<dbReference type="PROSITE" id="PS00060">
    <property type="entry name" value="ADH_IRON_2"/>
    <property type="match status" value="1"/>
</dbReference>
<protein>
    <submittedName>
        <fullName evidence="7">Iron-containing alcohol dehydrogenase</fullName>
    </submittedName>
</protein>
<comment type="similarity">
    <text evidence="2">Belongs to the iron-containing alcohol dehydrogenase family.</text>
</comment>
<dbReference type="Pfam" id="PF25137">
    <property type="entry name" value="ADH_Fe_C"/>
    <property type="match status" value="1"/>
</dbReference>
<evidence type="ECO:0000256" key="1">
    <source>
        <dbReference type="ARBA" id="ARBA00001962"/>
    </source>
</evidence>
<evidence type="ECO:0000313" key="8">
    <source>
        <dbReference type="Proteomes" id="UP000324209"/>
    </source>
</evidence>
<dbReference type="KEGG" id="ock:EXM22_14415"/>
<dbReference type="PANTHER" id="PTHR11496:SF102">
    <property type="entry name" value="ALCOHOL DEHYDROGENASE 4"/>
    <property type="match status" value="1"/>
</dbReference>
<keyword evidence="4" id="KW-0520">NAD</keyword>
<evidence type="ECO:0000313" key="7">
    <source>
        <dbReference type="EMBL" id="QEN09114.1"/>
    </source>
</evidence>
<proteinExistence type="inferred from homology"/>
<evidence type="ECO:0000256" key="3">
    <source>
        <dbReference type="ARBA" id="ARBA00023002"/>
    </source>
</evidence>
<dbReference type="OrthoDB" id="9804734at2"/>
<dbReference type="InterPro" id="IPR039697">
    <property type="entry name" value="Alcohol_dehydrogenase_Fe"/>
</dbReference>
<dbReference type="GO" id="GO:0046872">
    <property type="term" value="F:metal ion binding"/>
    <property type="evidence" value="ECO:0007669"/>
    <property type="project" value="InterPro"/>
</dbReference>
<reference evidence="7 8" key="1">
    <citation type="submission" date="2019-02" db="EMBL/GenBank/DDBJ databases">
        <title>Complete Genome Sequence and Methylome Analysis of free living Spirochaetas.</title>
        <authorList>
            <person name="Fomenkov A."/>
            <person name="Dubinina G."/>
            <person name="Leshcheva N."/>
            <person name="Mikheeva N."/>
            <person name="Grabovich M."/>
            <person name="Vincze T."/>
            <person name="Roberts R.J."/>
        </authorList>
    </citation>
    <scope>NUCLEOTIDE SEQUENCE [LARGE SCALE GENOMIC DNA]</scope>
    <source>
        <strain evidence="7 8">K2</strain>
    </source>
</reference>
<feature type="domain" description="Fe-containing alcohol dehydrogenase-like C-terminal" evidence="6">
    <location>
        <begin position="219"/>
        <end position="416"/>
    </location>
</feature>
<comment type="cofactor">
    <cofactor evidence="1">
        <name>Fe cation</name>
        <dbReference type="ChEBI" id="CHEBI:24875"/>
    </cofactor>
</comment>
<dbReference type="Pfam" id="PF00465">
    <property type="entry name" value="Fe-ADH"/>
    <property type="match status" value="1"/>
</dbReference>
<dbReference type="Gene3D" id="3.40.50.1970">
    <property type="match status" value="1"/>
</dbReference>
<dbReference type="SUPFAM" id="SSF56796">
    <property type="entry name" value="Dehydroquinate synthase-like"/>
    <property type="match status" value="1"/>
</dbReference>
<dbReference type="PANTHER" id="PTHR11496">
    <property type="entry name" value="ALCOHOL DEHYDROGENASE"/>
    <property type="match status" value="1"/>
</dbReference>
<dbReference type="InterPro" id="IPR056798">
    <property type="entry name" value="ADH_Fe_C"/>
</dbReference>
<feature type="domain" description="Alcohol dehydrogenase iron-type/glycerol dehydrogenase GldA" evidence="5">
    <location>
        <begin position="38"/>
        <end position="207"/>
    </location>
</feature>
<keyword evidence="8" id="KW-1185">Reference proteome</keyword>
<dbReference type="FunFam" id="3.40.50.1970:FF:000003">
    <property type="entry name" value="Alcohol dehydrogenase, iron-containing"/>
    <property type="match status" value="1"/>
</dbReference>
<keyword evidence="3" id="KW-0560">Oxidoreductase</keyword>
<dbReference type="InterPro" id="IPR001670">
    <property type="entry name" value="ADH_Fe/GldA"/>
</dbReference>
<evidence type="ECO:0000259" key="6">
    <source>
        <dbReference type="Pfam" id="PF25137"/>
    </source>
</evidence>
<dbReference type="EMBL" id="CP036150">
    <property type="protein sequence ID" value="QEN09114.1"/>
    <property type="molecule type" value="Genomic_DNA"/>
</dbReference>
<evidence type="ECO:0000256" key="2">
    <source>
        <dbReference type="ARBA" id="ARBA00007358"/>
    </source>
</evidence>
<dbReference type="AlphaFoldDB" id="A0A5C1QR64"/>
<dbReference type="CDD" id="cd08183">
    <property type="entry name" value="Fe-ADH-like"/>
    <property type="match status" value="1"/>
</dbReference>
<organism evidence="7 8">
    <name type="scientific">Oceanispirochaeta crateris</name>
    <dbReference type="NCBI Taxonomy" id="2518645"/>
    <lineage>
        <taxon>Bacteria</taxon>
        <taxon>Pseudomonadati</taxon>
        <taxon>Spirochaetota</taxon>
        <taxon>Spirochaetia</taxon>
        <taxon>Spirochaetales</taxon>
        <taxon>Spirochaetaceae</taxon>
        <taxon>Oceanispirochaeta</taxon>
    </lineage>
</organism>
<dbReference type="InterPro" id="IPR018211">
    <property type="entry name" value="ADH_Fe_CS"/>
</dbReference>
<dbReference type="Proteomes" id="UP000324209">
    <property type="component" value="Chromosome"/>
</dbReference>
<name>A0A5C1QR64_9SPIO</name>
<evidence type="ECO:0000259" key="5">
    <source>
        <dbReference type="Pfam" id="PF00465"/>
    </source>
</evidence>
<accession>A0A5C1QR64</accession>
<evidence type="ECO:0000256" key="4">
    <source>
        <dbReference type="ARBA" id="ARBA00023027"/>
    </source>
</evidence>
<gene>
    <name evidence="7" type="ORF">EXM22_14415</name>
</gene>